<accession>A0A7X5YLA1</accession>
<dbReference type="Gene3D" id="1.20.120.450">
    <property type="entry name" value="dinb family like domain"/>
    <property type="match status" value="1"/>
</dbReference>
<dbReference type="Pfam" id="PF09351">
    <property type="entry name" value="DUF1993"/>
    <property type="match status" value="1"/>
</dbReference>
<reference evidence="1 2" key="1">
    <citation type="submission" date="2020-03" db="EMBL/GenBank/DDBJ databases">
        <title>Genomic Encyclopedia of Type Strains, Phase IV (KMG-IV): sequencing the most valuable type-strain genomes for metagenomic binning, comparative biology and taxonomic classification.</title>
        <authorList>
            <person name="Goeker M."/>
        </authorList>
    </citation>
    <scope>NUCLEOTIDE SEQUENCE [LARGE SCALE GENOMIC DNA]</scope>
    <source>
        <strain evidence="1 2">DSM 4736</strain>
    </source>
</reference>
<gene>
    <name evidence="1" type="ORF">GGQ87_001972</name>
</gene>
<dbReference type="AlphaFoldDB" id="A0A7X5YLA1"/>
<proteinExistence type="predicted"/>
<dbReference type="PANTHER" id="PTHR36922:SF1">
    <property type="entry name" value="DUF1993 DOMAIN-CONTAINING PROTEIN"/>
    <property type="match status" value="1"/>
</dbReference>
<protein>
    <recommendedName>
        <fullName evidence="3">DUF1993 domain-containing protein</fullName>
    </recommendedName>
</protein>
<evidence type="ECO:0000313" key="1">
    <source>
        <dbReference type="EMBL" id="NJC41714.1"/>
    </source>
</evidence>
<dbReference type="SUPFAM" id="SSF109854">
    <property type="entry name" value="DinB/YfiT-like putative metalloenzymes"/>
    <property type="match status" value="1"/>
</dbReference>
<comment type="caution">
    <text evidence="1">The sequence shown here is derived from an EMBL/GenBank/DDBJ whole genome shotgun (WGS) entry which is preliminary data.</text>
</comment>
<organism evidence="1 2">
    <name type="scientific">Brevundimonas alba</name>
    <dbReference type="NCBI Taxonomy" id="74314"/>
    <lineage>
        <taxon>Bacteria</taxon>
        <taxon>Pseudomonadati</taxon>
        <taxon>Pseudomonadota</taxon>
        <taxon>Alphaproteobacteria</taxon>
        <taxon>Caulobacterales</taxon>
        <taxon>Caulobacteraceae</taxon>
        <taxon>Brevundimonas</taxon>
    </lineage>
</organism>
<dbReference type="RefSeq" id="WP_168047045.1">
    <property type="nucleotide sequence ID" value="NZ_JAATJM010000001.1"/>
</dbReference>
<evidence type="ECO:0000313" key="2">
    <source>
        <dbReference type="Proteomes" id="UP000587415"/>
    </source>
</evidence>
<dbReference type="InterPro" id="IPR018531">
    <property type="entry name" value="DUF1993"/>
</dbReference>
<dbReference type="PANTHER" id="PTHR36922">
    <property type="entry name" value="BLL2446 PROTEIN"/>
    <property type="match status" value="1"/>
</dbReference>
<evidence type="ECO:0008006" key="3">
    <source>
        <dbReference type="Google" id="ProtNLM"/>
    </source>
</evidence>
<dbReference type="InterPro" id="IPR034660">
    <property type="entry name" value="DinB/YfiT-like"/>
</dbReference>
<name>A0A7X5YLA1_9CAUL</name>
<sequence>MSLTNLLVPTCKQMLLGLSGLLVSAQGQRRKAEAEGLLASRLAPDMFPLAAQVRFACIQAQEMIYRLQDKPLPEGLGELAREAEGAGVRPGSISDAQGRIDETILLLEGLIDGRMDPAADRLLQLKLPHGVTFELTGEQYARDWLLPQFYFHVVTAYAILRSQGVVLGKAEYVPHMFAYARRDSLH</sequence>
<dbReference type="Proteomes" id="UP000587415">
    <property type="component" value="Unassembled WGS sequence"/>
</dbReference>
<dbReference type="EMBL" id="JAATJM010000001">
    <property type="protein sequence ID" value="NJC41714.1"/>
    <property type="molecule type" value="Genomic_DNA"/>
</dbReference>
<keyword evidence="2" id="KW-1185">Reference proteome</keyword>